<evidence type="ECO:0000313" key="2">
    <source>
        <dbReference type="EnsemblPlants" id="OGLUM05G05680.1"/>
    </source>
</evidence>
<dbReference type="EnsemblPlants" id="OGLUM05G05680.1">
    <property type="protein sequence ID" value="OGLUM05G05680.1"/>
    <property type="gene ID" value="OGLUM05G05680"/>
</dbReference>
<dbReference type="Proteomes" id="UP000026961">
    <property type="component" value="Chromosome 5"/>
</dbReference>
<feature type="transmembrane region" description="Helical" evidence="1">
    <location>
        <begin position="279"/>
        <end position="300"/>
    </location>
</feature>
<reference evidence="2" key="1">
    <citation type="submission" date="2015-04" db="UniProtKB">
        <authorList>
            <consortium name="EnsemblPlants"/>
        </authorList>
    </citation>
    <scope>IDENTIFICATION</scope>
</reference>
<protein>
    <recommendedName>
        <fullName evidence="4">RING-CH-type domain-containing protein</fullName>
    </recommendedName>
</protein>
<sequence length="336" mass="36071">MASSPAATRVVHVHYNNATVTIGTVGVAREDDGDDAEAMAKQIVVRLGIHPPAGSGADAHAVVDLRFALQEPTPAASVPWRWLAFSLCRFLDLPADGSRLEDELCSFATDVAGAGAGGALHLLLVDVRYLGVYDERPSTQEWLPVQLYLTPATDDDGAVVVLPLCPRHTGAEAERWCHACLGEFKVGDTLATPACCRRRDVHQECLRRHLAKGPDESCPLCGGATALTPAAAEADAARMQGMWWRYFLAGNLLYWLSTTAAVVTLRLADRRGVAGVHHYLTLGAASAAWLFHSVGTLLLADDAFGFGFTIDELARFLRPLCSPVTFILSSPANKRS</sequence>
<keyword evidence="1" id="KW-1133">Transmembrane helix</keyword>
<keyword evidence="1" id="KW-0812">Transmembrane</keyword>
<keyword evidence="1" id="KW-0472">Membrane</keyword>
<evidence type="ECO:0008006" key="4">
    <source>
        <dbReference type="Google" id="ProtNLM"/>
    </source>
</evidence>
<name>A0A0D9ZV36_9ORYZ</name>
<reference evidence="2" key="2">
    <citation type="submission" date="2018-05" db="EMBL/GenBank/DDBJ databases">
        <title>OgluRS3 (Oryza glumaepatula Reference Sequence Version 3).</title>
        <authorList>
            <person name="Zhang J."/>
            <person name="Kudrna D."/>
            <person name="Lee S."/>
            <person name="Talag J."/>
            <person name="Welchert J."/>
            <person name="Wing R.A."/>
        </authorList>
    </citation>
    <scope>NUCLEOTIDE SEQUENCE [LARGE SCALE GENOMIC DNA]</scope>
</reference>
<dbReference type="AlphaFoldDB" id="A0A0D9ZV36"/>
<accession>A0A0D9ZV36</accession>
<feature type="transmembrane region" description="Helical" evidence="1">
    <location>
        <begin position="243"/>
        <end position="267"/>
    </location>
</feature>
<evidence type="ECO:0000256" key="1">
    <source>
        <dbReference type="SAM" id="Phobius"/>
    </source>
</evidence>
<keyword evidence="3" id="KW-1185">Reference proteome</keyword>
<proteinExistence type="predicted"/>
<dbReference type="HOGENOM" id="CLU_071425_0_0_1"/>
<dbReference type="Gramene" id="OGLUM05G05680.1">
    <property type="protein sequence ID" value="OGLUM05G05680.1"/>
    <property type="gene ID" value="OGLUM05G05680"/>
</dbReference>
<evidence type="ECO:0000313" key="3">
    <source>
        <dbReference type="Proteomes" id="UP000026961"/>
    </source>
</evidence>
<organism evidence="2">
    <name type="scientific">Oryza glumipatula</name>
    <dbReference type="NCBI Taxonomy" id="40148"/>
    <lineage>
        <taxon>Eukaryota</taxon>
        <taxon>Viridiplantae</taxon>
        <taxon>Streptophyta</taxon>
        <taxon>Embryophyta</taxon>
        <taxon>Tracheophyta</taxon>
        <taxon>Spermatophyta</taxon>
        <taxon>Magnoliopsida</taxon>
        <taxon>Liliopsida</taxon>
        <taxon>Poales</taxon>
        <taxon>Poaceae</taxon>
        <taxon>BOP clade</taxon>
        <taxon>Oryzoideae</taxon>
        <taxon>Oryzeae</taxon>
        <taxon>Oryzinae</taxon>
        <taxon>Oryza</taxon>
    </lineage>
</organism>